<keyword evidence="7" id="KW-1185">Reference proteome</keyword>
<proteinExistence type="predicted"/>
<dbReference type="InterPro" id="IPR037923">
    <property type="entry name" value="HTH-like"/>
</dbReference>
<dbReference type="InterPro" id="IPR018062">
    <property type="entry name" value="HTH_AraC-typ_CS"/>
</dbReference>
<dbReference type="InterPro" id="IPR018060">
    <property type="entry name" value="HTH_AraC"/>
</dbReference>
<sequence length="256" mass="28448">MNHSHSLQLHVSRYLPNSAMAAHRHDEAWLCLVLGGSYQEQIHARQQEHGPGDLLFCPAHAVHQQRFGVTGAVKILFSPSPQSQEYLLERGVALDCAPSLRGSPQLLQIGTRLACELSVDDIFAPLAAEGLALELLAALGRGEERTLAAQPPPWLRRLRECIDEGPAVAWSLDDLARQAGRHPVHVARSFRTWYGCTMGEYVRRMRAEKAALLLRFTRRPLLDIAFECGFAGAAQFSRSFKAALDMTPSAYRQAMR</sequence>
<dbReference type="GO" id="GO:0003700">
    <property type="term" value="F:DNA-binding transcription factor activity"/>
    <property type="evidence" value="ECO:0007669"/>
    <property type="project" value="InterPro"/>
</dbReference>
<evidence type="ECO:0000313" key="6">
    <source>
        <dbReference type="EMBL" id="RDD80345.1"/>
    </source>
</evidence>
<keyword evidence="3" id="KW-0010">Activator</keyword>
<accession>A0A369UJQ0</accession>
<comment type="caution">
    <text evidence="6">The sequence shown here is derived from an EMBL/GenBank/DDBJ whole genome shotgun (WGS) entry which is preliminary data.</text>
</comment>
<organism evidence="6 7">
    <name type="scientific">Dyella tabacisoli</name>
    <dbReference type="NCBI Taxonomy" id="2282381"/>
    <lineage>
        <taxon>Bacteria</taxon>
        <taxon>Pseudomonadati</taxon>
        <taxon>Pseudomonadota</taxon>
        <taxon>Gammaproteobacteria</taxon>
        <taxon>Lysobacterales</taxon>
        <taxon>Rhodanobacteraceae</taxon>
        <taxon>Dyella</taxon>
    </lineage>
</organism>
<dbReference type="OrthoDB" id="8737373at2"/>
<dbReference type="SMART" id="SM00342">
    <property type="entry name" value="HTH_ARAC"/>
    <property type="match status" value="1"/>
</dbReference>
<dbReference type="Proteomes" id="UP000253782">
    <property type="component" value="Unassembled WGS sequence"/>
</dbReference>
<dbReference type="Pfam" id="PF12833">
    <property type="entry name" value="HTH_18"/>
    <property type="match status" value="1"/>
</dbReference>
<evidence type="ECO:0000256" key="1">
    <source>
        <dbReference type="ARBA" id="ARBA00023015"/>
    </source>
</evidence>
<dbReference type="PRINTS" id="PR00032">
    <property type="entry name" value="HTHARAC"/>
</dbReference>
<dbReference type="InterPro" id="IPR009057">
    <property type="entry name" value="Homeodomain-like_sf"/>
</dbReference>
<evidence type="ECO:0000256" key="4">
    <source>
        <dbReference type="ARBA" id="ARBA00023163"/>
    </source>
</evidence>
<name>A0A369UJQ0_9GAMM</name>
<feature type="domain" description="HTH araC/xylS-type" evidence="5">
    <location>
        <begin position="156"/>
        <end position="254"/>
    </location>
</feature>
<dbReference type="GO" id="GO:0043565">
    <property type="term" value="F:sequence-specific DNA binding"/>
    <property type="evidence" value="ECO:0007669"/>
    <property type="project" value="InterPro"/>
</dbReference>
<dbReference type="PROSITE" id="PS00041">
    <property type="entry name" value="HTH_ARAC_FAMILY_1"/>
    <property type="match status" value="1"/>
</dbReference>
<keyword evidence="1" id="KW-0805">Transcription regulation</keyword>
<keyword evidence="4" id="KW-0804">Transcription</keyword>
<evidence type="ECO:0000313" key="7">
    <source>
        <dbReference type="Proteomes" id="UP000253782"/>
    </source>
</evidence>
<dbReference type="Gene3D" id="1.10.10.60">
    <property type="entry name" value="Homeodomain-like"/>
    <property type="match status" value="2"/>
</dbReference>
<protein>
    <submittedName>
        <fullName evidence="6">AraC family transcriptional regulator</fullName>
    </submittedName>
</protein>
<evidence type="ECO:0000259" key="5">
    <source>
        <dbReference type="PROSITE" id="PS01124"/>
    </source>
</evidence>
<dbReference type="EMBL" id="QQAH01000018">
    <property type="protein sequence ID" value="RDD80345.1"/>
    <property type="molecule type" value="Genomic_DNA"/>
</dbReference>
<dbReference type="SUPFAM" id="SSF46689">
    <property type="entry name" value="Homeodomain-like"/>
    <property type="match status" value="2"/>
</dbReference>
<dbReference type="AlphaFoldDB" id="A0A369UJQ0"/>
<dbReference type="SUPFAM" id="SSF51215">
    <property type="entry name" value="Regulatory protein AraC"/>
    <property type="match status" value="1"/>
</dbReference>
<evidence type="ECO:0000256" key="2">
    <source>
        <dbReference type="ARBA" id="ARBA00023125"/>
    </source>
</evidence>
<dbReference type="PROSITE" id="PS01124">
    <property type="entry name" value="HTH_ARAC_FAMILY_2"/>
    <property type="match status" value="1"/>
</dbReference>
<dbReference type="InterPro" id="IPR050204">
    <property type="entry name" value="AraC_XylS_family_regulators"/>
</dbReference>
<evidence type="ECO:0000256" key="3">
    <source>
        <dbReference type="ARBA" id="ARBA00023159"/>
    </source>
</evidence>
<dbReference type="PANTHER" id="PTHR46796">
    <property type="entry name" value="HTH-TYPE TRANSCRIPTIONAL ACTIVATOR RHAS-RELATED"/>
    <property type="match status" value="1"/>
</dbReference>
<dbReference type="InterPro" id="IPR020449">
    <property type="entry name" value="Tscrpt_reg_AraC-type_HTH"/>
</dbReference>
<dbReference type="InterPro" id="IPR003313">
    <property type="entry name" value="AraC-bd"/>
</dbReference>
<dbReference type="RefSeq" id="WP_114846915.1">
    <property type="nucleotide sequence ID" value="NZ_JBHSPE010000012.1"/>
</dbReference>
<dbReference type="InterPro" id="IPR014710">
    <property type="entry name" value="RmlC-like_jellyroll"/>
</dbReference>
<keyword evidence="2" id="KW-0238">DNA-binding</keyword>
<dbReference type="Gene3D" id="2.60.120.10">
    <property type="entry name" value="Jelly Rolls"/>
    <property type="match status" value="1"/>
</dbReference>
<dbReference type="Pfam" id="PF02311">
    <property type="entry name" value="AraC_binding"/>
    <property type="match status" value="1"/>
</dbReference>
<reference evidence="6 7" key="1">
    <citation type="submission" date="2018-07" db="EMBL/GenBank/DDBJ databases">
        <title>Dyella tabacisoli L4-6T, whole genome shotgun sequence.</title>
        <authorList>
            <person name="Zhou X.-K."/>
            <person name="Li W.-J."/>
            <person name="Duan Y.-Q."/>
        </authorList>
    </citation>
    <scope>NUCLEOTIDE SEQUENCE [LARGE SCALE GENOMIC DNA]</scope>
    <source>
        <strain evidence="6 7">L4-6</strain>
    </source>
</reference>
<gene>
    <name evidence="6" type="ORF">DVJ77_18025</name>
</gene>